<organism evidence="2 3">
    <name type="scientific">Cetraspora pellucida</name>
    <dbReference type="NCBI Taxonomy" id="1433469"/>
    <lineage>
        <taxon>Eukaryota</taxon>
        <taxon>Fungi</taxon>
        <taxon>Fungi incertae sedis</taxon>
        <taxon>Mucoromycota</taxon>
        <taxon>Glomeromycotina</taxon>
        <taxon>Glomeromycetes</taxon>
        <taxon>Diversisporales</taxon>
        <taxon>Gigasporaceae</taxon>
        <taxon>Cetraspora</taxon>
    </lineage>
</organism>
<name>A0A9N9GT44_9GLOM</name>
<feature type="compositionally biased region" description="Basic and acidic residues" evidence="1">
    <location>
        <begin position="1"/>
        <end position="14"/>
    </location>
</feature>
<evidence type="ECO:0000313" key="3">
    <source>
        <dbReference type="Proteomes" id="UP000789759"/>
    </source>
</evidence>
<feature type="region of interest" description="Disordered" evidence="1">
    <location>
        <begin position="1"/>
        <end position="20"/>
    </location>
</feature>
<comment type="caution">
    <text evidence="2">The sequence shown here is derived from an EMBL/GenBank/DDBJ whole genome shotgun (WGS) entry which is preliminary data.</text>
</comment>
<feature type="region of interest" description="Disordered" evidence="1">
    <location>
        <begin position="47"/>
        <end position="71"/>
    </location>
</feature>
<dbReference type="EMBL" id="CAJVQA010006002">
    <property type="protein sequence ID" value="CAG8632019.1"/>
    <property type="molecule type" value="Genomic_DNA"/>
</dbReference>
<keyword evidence="3" id="KW-1185">Reference proteome</keyword>
<accession>A0A9N9GT44</accession>
<evidence type="ECO:0000256" key="1">
    <source>
        <dbReference type="SAM" id="MobiDB-lite"/>
    </source>
</evidence>
<sequence length="153" mass="18132">MKKSPKGEKNIQEKKLHRAIRRRNYSNNTLIKRRRLSSYWYDLLPTSNNHNPSPDENRGPISGHSRGVSQMQNERKLHFSHDLILPFEISKYRSLRSHYYSNEAYISKKNVQMLWNSTIETFKVYNCYNCKDEIGKLGKVTCDLLIYARDTMS</sequence>
<evidence type="ECO:0000313" key="2">
    <source>
        <dbReference type="EMBL" id="CAG8632019.1"/>
    </source>
</evidence>
<reference evidence="2" key="1">
    <citation type="submission" date="2021-06" db="EMBL/GenBank/DDBJ databases">
        <authorList>
            <person name="Kallberg Y."/>
            <person name="Tangrot J."/>
            <person name="Rosling A."/>
        </authorList>
    </citation>
    <scope>NUCLEOTIDE SEQUENCE</scope>
    <source>
        <strain evidence="2">FL966</strain>
    </source>
</reference>
<gene>
    <name evidence="2" type="ORF">CPELLU_LOCUS8432</name>
</gene>
<dbReference type="AlphaFoldDB" id="A0A9N9GT44"/>
<proteinExistence type="predicted"/>
<protein>
    <submittedName>
        <fullName evidence="2">13641_t:CDS:1</fullName>
    </submittedName>
</protein>
<dbReference type="Proteomes" id="UP000789759">
    <property type="component" value="Unassembled WGS sequence"/>
</dbReference>